<keyword evidence="9" id="KW-1185">Reference proteome</keyword>
<proteinExistence type="predicted"/>
<dbReference type="InterPro" id="IPR001478">
    <property type="entry name" value="PDZ"/>
</dbReference>
<dbReference type="Pfam" id="PF18385">
    <property type="entry name" value="Tiam_CC_Ex"/>
    <property type="match status" value="1"/>
</dbReference>
<accession>A0AAE1HU44</accession>
<dbReference type="Gene3D" id="2.30.42.10">
    <property type="match status" value="1"/>
</dbReference>
<evidence type="ECO:0000259" key="5">
    <source>
        <dbReference type="PROSITE" id="PS50010"/>
    </source>
</evidence>
<dbReference type="SMART" id="SM00233">
    <property type="entry name" value="PH"/>
    <property type="match status" value="2"/>
</dbReference>
<dbReference type="InterPro" id="IPR001849">
    <property type="entry name" value="PH_domain"/>
</dbReference>
<evidence type="ECO:0000256" key="2">
    <source>
        <dbReference type="ARBA" id="ARBA00022737"/>
    </source>
</evidence>
<dbReference type="InterPro" id="IPR043537">
    <property type="entry name" value="Tiam1/Tiam2/Sif"/>
</dbReference>
<dbReference type="InterPro" id="IPR040655">
    <property type="entry name" value="TIAM1_CC-Ex"/>
</dbReference>
<dbReference type="Pfam" id="PF00169">
    <property type="entry name" value="PH"/>
    <property type="match status" value="1"/>
</dbReference>
<evidence type="ECO:0000259" key="4">
    <source>
        <dbReference type="PROSITE" id="PS50003"/>
    </source>
</evidence>
<evidence type="ECO:0000256" key="1">
    <source>
        <dbReference type="ARBA" id="ARBA00022658"/>
    </source>
</evidence>
<dbReference type="Gene3D" id="1.20.900.10">
    <property type="entry name" value="Dbl homology (DH) domain"/>
    <property type="match status" value="1"/>
</dbReference>
<dbReference type="PROSITE" id="PS50010">
    <property type="entry name" value="DH_2"/>
    <property type="match status" value="1"/>
</dbReference>
<dbReference type="Pfam" id="PF02196">
    <property type="entry name" value="RBD"/>
    <property type="match status" value="1"/>
</dbReference>
<evidence type="ECO:0000313" key="9">
    <source>
        <dbReference type="Proteomes" id="UP001219518"/>
    </source>
</evidence>
<dbReference type="GO" id="GO:0007264">
    <property type="term" value="P:small GTPase-mediated signal transduction"/>
    <property type="evidence" value="ECO:0007669"/>
    <property type="project" value="InterPro"/>
</dbReference>
<dbReference type="CDD" id="cd00160">
    <property type="entry name" value="RhoGEF"/>
    <property type="match status" value="1"/>
</dbReference>
<dbReference type="Pfam" id="PF00621">
    <property type="entry name" value="RhoGEF"/>
    <property type="match status" value="1"/>
</dbReference>
<dbReference type="PROSITE" id="PS50106">
    <property type="entry name" value="PDZ"/>
    <property type="match status" value="1"/>
</dbReference>
<feature type="compositionally biased region" description="Low complexity" evidence="3">
    <location>
        <begin position="1077"/>
        <end position="1086"/>
    </location>
</feature>
<feature type="compositionally biased region" description="Basic and acidic residues" evidence="3">
    <location>
        <begin position="1051"/>
        <end position="1070"/>
    </location>
</feature>
<dbReference type="PROSITE" id="PS00741">
    <property type="entry name" value="DH_1"/>
    <property type="match status" value="1"/>
</dbReference>
<feature type="region of interest" description="Disordered" evidence="3">
    <location>
        <begin position="255"/>
        <end position="294"/>
    </location>
</feature>
<dbReference type="InterPro" id="IPR003116">
    <property type="entry name" value="RBD_dom"/>
</dbReference>
<dbReference type="EMBL" id="JAHWGI010001270">
    <property type="protein sequence ID" value="KAK3926790.1"/>
    <property type="molecule type" value="Genomic_DNA"/>
</dbReference>
<dbReference type="SUPFAM" id="SSF48065">
    <property type="entry name" value="DBL homology domain (DH-domain)"/>
    <property type="match status" value="1"/>
</dbReference>
<dbReference type="InterPro" id="IPR036034">
    <property type="entry name" value="PDZ_sf"/>
</dbReference>
<dbReference type="CDD" id="cd00136">
    <property type="entry name" value="PDZ_canonical"/>
    <property type="match status" value="1"/>
</dbReference>
<dbReference type="Proteomes" id="UP001219518">
    <property type="component" value="Unassembled WGS sequence"/>
</dbReference>
<dbReference type="SMART" id="SM00455">
    <property type="entry name" value="RBD"/>
    <property type="match status" value="1"/>
</dbReference>
<dbReference type="PANTHER" id="PTHR46001">
    <property type="entry name" value="TIAM (MAMMALIAN TUMOR INVASION AND METASTASIS FACTOR) HOMOLOG"/>
    <property type="match status" value="1"/>
</dbReference>
<dbReference type="SMART" id="SM00228">
    <property type="entry name" value="PDZ"/>
    <property type="match status" value="1"/>
</dbReference>
<dbReference type="PANTHER" id="PTHR46001:SF3">
    <property type="entry name" value="PROTEIN STILL LIFE, ISOFORM SIF TYPE 1"/>
    <property type="match status" value="1"/>
</dbReference>
<feature type="compositionally biased region" description="Low complexity" evidence="3">
    <location>
        <begin position="1107"/>
        <end position="1122"/>
    </location>
</feature>
<feature type="region of interest" description="Disordered" evidence="3">
    <location>
        <begin position="1003"/>
        <end position="1195"/>
    </location>
</feature>
<organism evidence="8 9">
    <name type="scientific">Frankliniella fusca</name>
    <dbReference type="NCBI Taxonomy" id="407009"/>
    <lineage>
        <taxon>Eukaryota</taxon>
        <taxon>Metazoa</taxon>
        <taxon>Ecdysozoa</taxon>
        <taxon>Arthropoda</taxon>
        <taxon>Hexapoda</taxon>
        <taxon>Insecta</taxon>
        <taxon>Pterygota</taxon>
        <taxon>Neoptera</taxon>
        <taxon>Paraneoptera</taxon>
        <taxon>Thysanoptera</taxon>
        <taxon>Terebrantia</taxon>
        <taxon>Thripoidea</taxon>
        <taxon>Thripidae</taxon>
        <taxon>Frankliniella</taxon>
    </lineage>
</organism>
<feature type="compositionally biased region" description="Basic residues" evidence="3">
    <location>
        <begin position="1004"/>
        <end position="1013"/>
    </location>
</feature>
<dbReference type="CDD" id="cd01230">
    <property type="entry name" value="PH1_Tiam1_2"/>
    <property type="match status" value="1"/>
</dbReference>
<dbReference type="InterPro" id="IPR011993">
    <property type="entry name" value="PH-like_dom_sf"/>
</dbReference>
<dbReference type="Gene3D" id="6.10.140.680">
    <property type="match status" value="1"/>
</dbReference>
<feature type="compositionally biased region" description="Low complexity" evidence="3">
    <location>
        <begin position="268"/>
        <end position="278"/>
    </location>
</feature>
<dbReference type="InterPro" id="IPR000219">
    <property type="entry name" value="DH_dom"/>
</dbReference>
<dbReference type="SUPFAM" id="SSF50729">
    <property type="entry name" value="PH domain-like"/>
    <property type="match status" value="2"/>
</dbReference>
<sequence>MPALTHTARHDPRCRFLSVKKWLLRKKHQIELARKRGWKGYWVCLKGTTLLFYPCDSREGRSVEAAPKHLIIVDGAIMQPIPEHPKRDYIFCLSTAFGDAYLFQAPCQVELENWVNSIHSACAAAFARHRGKTGTLHLLQEEIFRLEKAIDSDHKLKHMADLQQCVVSDPDTRAQLSSQILQWEENVERLHCEQFRLRCYMASLQNGELPNPKSLLTHVSRATKTTLNKLGVFTVSSFHAFICARSPSLLNNLLAGRGATKRRPPTLSRSNSGSSRRSMQAGAGGGSREDGERTVKVSLPEGQSAHVYLREAMTVEEFLASACGRKNLNPMEHFVRVKKRRDMEDHNYFVPHRSDPIETYLHTHEVVEVCAKILYQVELQRKTLDQMWGFSVEAELMENADRQDELCCYVSRVEDKSVAMHNGIIKGDEIMVINGAIVSDLDMMYLESVLQEEQSLCMMMRSSRTEPPDLATIMRATDDIIDSLVCPPPPSEPPVISEEMISGLIVPAPGWSKEVYSPDGDVSPLPPGADSGGKVASRANSFEIENLLKTAEQVTGFCRSPVETRKCSPTGSVTSQSQALLTTGRQLTDAEKLRKVLLELVDTERTYVKHLNSLLENYLEPLKKETFLSVAEINALFGNIQEIVTFQRQFLHNLDEALEMEPDFHKFDHPSQFKNVLFSVGSAFLYYVNHFKLYSSFCASHSKAQKVLHPNEGNQALREFLARANPGKQHSSTLESYLIKPIQRILKYPLLLQQLRNLTDPQSEQHVHLVEALKGMEKVAEHINEMQRIHEEYGAIFDHLFRQHQKSCKQPIDLSPGDLLYYGGVEWLNISDFLGKIKKGLELHAMCFVFKSAVVFLCKERLRQKKKLMGVSSKGSSSEVEIIRYQVLIPVTEVQVRASSAKDMDSHFLWELIHLRSQVQRRSEKVYVLSNSTADFRNAFLKTIRQIIRESVRNMSLPPTKPGSAGDCVPADDKGTVLAAGPKTAKAGSSAGAVILAGSQTLGKTKKGGKNAQRHSAGNIDLDNVDSDCTPQAAGQSGTFRGRSKTVSDGQEEHHGDKAKGEFDPGTKSEGEDDSQGLLAAAAGAPGPAPVKLMGKAGTLGRTPNHLTLSTTSTLSAGSTGSQARLIQSSQHPENYQPPLVKDLGSPVWKPRDMVGFGEATTLPRKSKPSTSSDGGRVVYEEFPSATLRSTRSHK</sequence>
<feature type="domain" description="PDZ" evidence="6">
    <location>
        <begin position="376"/>
        <end position="452"/>
    </location>
</feature>
<dbReference type="Gene3D" id="2.30.29.30">
    <property type="entry name" value="Pleckstrin-homology domain (PH domain)/Phosphotyrosine-binding domain (PTB)"/>
    <property type="match status" value="2"/>
</dbReference>
<dbReference type="InterPro" id="IPR055230">
    <property type="entry name" value="PH_Tiam1/2"/>
</dbReference>
<feature type="compositionally biased region" description="Polar residues" evidence="3">
    <location>
        <begin position="1027"/>
        <end position="1049"/>
    </location>
</feature>
<dbReference type="CDD" id="cd01255">
    <property type="entry name" value="PH2_Tiam1_2"/>
    <property type="match status" value="1"/>
</dbReference>
<gene>
    <name evidence="8" type="ORF">KUF71_015126</name>
</gene>
<dbReference type="SUPFAM" id="SSF50156">
    <property type="entry name" value="PDZ domain-like"/>
    <property type="match status" value="1"/>
</dbReference>
<dbReference type="PROSITE" id="PS50003">
    <property type="entry name" value="PH_DOMAIN"/>
    <property type="match status" value="1"/>
</dbReference>
<protein>
    <submittedName>
        <fullName evidence="8">Protein still life, isoforms C/SIF type 2</fullName>
    </submittedName>
</protein>
<dbReference type="Pfam" id="PF23014">
    <property type="entry name" value="PH_Tiam1"/>
    <property type="match status" value="1"/>
</dbReference>
<evidence type="ECO:0000256" key="3">
    <source>
        <dbReference type="SAM" id="MobiDB-lite"/>
    </source>
</evidence>
<dbReference type="AlphaFoldDB" id="A0AAE1HU44"/>
<feature type="compositionally biased region" description="Polar residues" evidence="3">
    <location>
        <begin position="1123"/>
        <end position="1134"/>
    </location>
</feature>
<keyword evidence="1" id="KW-0344">Guanine-nucleotide releasing factor</keyword>
<evidence type="ECO:0000313" key="8">
    <source>
        <dbReference type="EMBL" id="KAK3926790.1"/>
    </source>
</evidence>
<dbReference type="InterPro" id="IPR001331">
    <property type="entry name" value="GDS_CDC24_CS"/>
</dbReference>
<keyword evidence="2" id="KW-0677">Repeat</keyword>
<evidence type="ECO:0000259" key="7">
    <source>
        <dbReference type="PROSITE" id="PS50898"/>
    </source>
</evidence>
<dbReference type="InterPro" id="IPR035899">
    <property type="entry name" value="DBL_dom_sf"/>
</dbReference>
<dbReference type="GO" id="GO:0005085">
    <property type="term" value="F:guanyl-nucleotide exchange factor activity"/>
    <property type="evidence" value="ECO:0007669"/>
    <property type="project" value="UniProtKB-KW"/>
</dbReference>
<feature type="domain" description="RBD" evidence="7">
    <location>
        <begin position="293"/>
        <end position="360"/>
    </location>
</feature>
<comment type="caution">
    <text evidence="8">The sequence shown here is derived from an EMBL/GenBank/DDBJ whole genome shotgun (WGS) entry which is preliminary data.</text>
</comment>
<dbReference type="SMART" id="SM00325">
    <property type="entry name" value="RhoGEF"/>
    <property type="match status" value="1"/>
</dbReference>
<feature type="domain" description="PH" evidence="4">
    <location>
        <begin position="17"/>
        <end position="123"/>
    </location>
</feature>
<dbReference type="PROSITE" id="PS50898">
    <property type="entry name" value="RBD"/>
    <property type="match status" value="1"/>
</dbReference>
<dbReference type="FunFam" id="2.30.29.30:FF:000337">
    <property type="entry name" value="Protein still life, isoform SIF type"/>
    <property type="match status" value="1"/>
</dbReference>
<evidence type="ECO:0000259" key="6">
    <source>
        <dbReference type="PROSITE" id="PS50106"/>
    </source>
</evidence>
<name>A0AAE1HU44_9NEOP</name>
<reference evidence="8" key="2">
    <citation type="journal article" date="2023" name="BMC Genomics">
        <title>Pest status, molecular evolution, and epigenetic factors derived from the genome assembly of Frankliniella fusca, a thysanopteran phytovirus vector.</title>
        <authorList>
            <person name="Catto M.A."/>
            <person name="Labadie P.E."/>
            <person name="Jacobson A.L."/>
            <person name="Kennedy G.G."/>
            <person name="Srinivasan R."/>
            <person name="Hunt B.G."/>
        </authorList>
    </citation>
    <scope>NUCLEOTIDE SEQUENCE</scope>
    <source>
        <strain evidence="8">PL_HMW_Pooled</strain>
    </source>
</reference>
<reference evidence="8" key="1">
    <citation type="submission" date="2021-07" db="EMBL/GenBank/DDBJ databases">
        <authorList>
            <person name="Catto M.A."/>
            <person name="Jacobson A."/>
            <person name="Kennedy G."/>
            <person name="Labadie P."/>
            <person name="Hunt B.G."/>
            <person name="Srinivasan R."/>
        </authorList>
    </citation>
    <scope>NUCLEOTIDE SEQUENCE</scope>
    <source>
        <strain evidence="8">PL_HMW_Pooled</strain>
        <tissue evidence="8">Head</tissue>
    </source>
</reference>
<feature type="domain" description="DH" evidence="5">
    <location>
        <begin position="592"/>
        <end position="786"/>
    </location>
</feature>